<reference evidence="1" key="1">
    <citation type="journal article" date="2020" name="Stud. Mycol.">
        <title>101 Dothideomycetes genomes: a test case for predicting lifestyles and emergence of pathogens.</title>
        <authorList>
            <person name="Haridas S."/>
            <person name="Albert R."/>
            <person name="Binder M."/>
            <person name="Bloem J."/>
            <person name="Labutti K."/>
            <person name="Salamov A."/>
            <person name="Andreopoulos B."/>
            <person name="Baker S."/>
            <person name="Barry K."/>
            <person name="Bills G."/>
            <person name="Bluhm B."/>
            <person name="Cannon C."/>
            <person name="Castanera R."/>
            <person name="Culley D."/>
            <person name="Daum C."/>
            <person name="Ezra D."/>
            <person name="Gonzalez J."/>
            <person name="Henrissat B."/>
            <person name="Kuo A."/>
            <person name="Liang C."/>
            <person name="Lipzen A."/>
            <person name="Lutzoni F."/>
            <person name="Magnuson J."/>
            <person name="Mondo S."/>
            <person name="Nolan M."/>
            <person name="Ohm R."/>
            <person name="Pangilinan J."/>
            <person name="Park H.-J."/>
            <person name="Ramirez L."/>
            <person name="Alfaro M."/>
            <person name="Sun H."/>
            <person name="Tritt A."/>
            <person name="Yoshinaga Y."/>
            <person name="Zwiers L.-H."/>
            <person name="Turgeon B."/>
            <person name="Goodwin S."/>
            <person name="Spatafora J."/>
            <person name="Crous P."/>
            <person name="Grigoriev I."/>
        </authorList>
    </citation>
    <scope>NUCLEOTIDE SEQUENCE</scope>
    <source>
        <strain evidence="1">CBS 525.71</strain>
    </source>
</reference>
<proteinExistence type="predicted"/>
<comment type="caution">
    <text evidence="1">The sequence shown here is derived from an EMBL/GenBank/DDBJ whole genome shotgun (WGS) entry which is preliminary data.</text>
</comment>
<organism evidence="1 2">
    <name type="scientific">Macroventuria anomochaeta</name>
    <dbReference type="NCBI Taxonomy" id="301207"/>
    <lineage>
        <taxon>Eukaryota</taxon>
        <taxon>Fungi</taxon>
        <taxon>Dikarya</taxon>
        <taxon>Ascomycota</taxon>
        <taxon>Pezizomycotina</taxon>
        <taxon>Dothideomycetes</taxon>
        <taxon>Pleosporomycetidae</taxon>
        <taxon>Pleosporales</taxon>
        <taxon>Pleosporineae</taxon>
        <taxon>Didymellaceae</taxon>
        <taxon>Macroventuria</taxon>
    </lineage>
</organism>
<sequence length="330" mass="37152">MEAAAALVSFIGLAGPVAQGLKFLYDFTTNMKDCPKDIREMKTDLELVEDLITQVIRQCNERDVQLRESAALARAIAHAQESVEDLKKELAAYLVDGKRKRFRFAAKLSQTQKLRASLDRTKTIMFEFKNQLQSDLLYDIRNMNQEVLRSVEKTSRNLETYDRNFHKVMQKSEVQAETTNNCRGGVQASVQLASDTSEGLTDIKIVAKKLEHITDLLTETRISSSPTSLPSTPALSREVSDISVMNLSQKTTASNILSSRSNPRSVSRNARQANIASEHPLLQFKDNQFQFLIAIIFTQRTSKQHLALTLDKALLEYMEYLKSEAGANCL</sequence>
<evidence type="ECO:0000313" key="2">
    <source>
        <dbReference type="Proteomes" id="UP000799754"/>
    </source>
</evidence>
<keyword evidence="2" id="KW-1185">Reference proteome</keyword>
<name>A0ACB6RHH2_9PLEO</name>
<protein>
    <submittedName>
        <fullName evidence="1">Uncharacterized protein</fullName>
    </submittedName>
</protein>
<dbReference type="EMBL" id="MU006756">
    <property type="protein sequence ID" value="KAF2621341.1"/>
    <property type="molecule type" value="Genomic_DNA"/>
</dbReference>
<accession>A0ACB6RHH2</accession>
<evidence type="ECO:0000313" key="1">
    <source>
        <dbReference type="EMBL" id="KAF2621341.1"/>
    </source>
</evidence>
<gene>
    <name evidence="1" type="ORF">BU25DRAFT_404503</name>
</gene>
<dbReference type="Proteomes" id="UP000799754">
    <property type="component" value="Unassembled WGS sequence"/>
</dbReference>